<dbReference type="AlphaFoldDB" id="A0A848KTH2"/>
<evidence type="ECO:0000259" key="4">
    <source>
        <dbReference type="Pfam" id="PF13193"/>
    </source>
</evidence>
<dbReference type="RefSeq" id="WP_170194736.1">
    <property type="nucleotide sequence ID" value="NZ_JABBNB010000012.1"/>
</dbReference>
<comment type="caution">
    <text evidence="5">The sequence shown here is derived from an EMBL/GenBank/DDBJ whole genome shotgun (WGS) entry which is preliminary data.</text>
</comment>
<dbReference type="PANTHER" id="PTHR43201">
    <property type="entry name" value="ACYL-COA SYNTHETASE"/>
    <property type="match status" value="1"/>
</dbReference>
<dbReference type="InterPro" id="IPR045851">
    <property type="entry name" value="AMP-bd_C_sf"/>
</dbReference>
<dbReference type="InterPro" id="IPR000873">
    <property type="entry name" value="AMP-dep_synth/lig_dom"/>
</dbReference>
<evidence type="ECO:0000256" key="1">
    <source>
        <dbReference type="ARBA" id="ARBA00006432"/>
    </source>
</evidence>
<dbReference type="InterPro" id="IPR042099">
    <property type="entry name" value="ANL_N_sf"/>
</dbReference>
<dbReference type="PROSITE" id="PS00455">
    <property type="entry name" value="AMP_BINDING"/>
    <property type="match status" value="1"/>
</dbReference>
<keyword evidence="2 5" id="KW-0436">Ligase</keyword>
<feature type="domain" description="AMP-binding enzyme C-terminal" evidence="4">
    <location>
        <begin position="431"/>
        <end position="506"/>
    </location>
</feature>
<protein>
    <submittedName>
        <fullName evidence="5">ATP-dependent acyl-CoA ligase</fullName>
    </submittedName>
</protein>
<dbReference type="Gene3D" id="3.30.300.30">
    <property type="match status" value="1"/>
</dbReference>
<dbReference type="EMBL" id="JABBNB010000012">
    <property type="protein sequence ID" value="NMO02234.1"/>
    <property type="molecule type" value="Genomic_DNA"/>
</dbReference>
<proteinExistence type="inferred from homology"/>
<dbReference type="InterPro" id="IPR025110">
    <property type="entry name" value="AMP-bd_C"/>
</dbReference>
<sequence>MTNPVETLTGVTHPSVPELFSARVRQTPDALFLRHEGRTWSYTDALAEIQSVAGWLPSVGDSPARVAGFLPNRPEAVWAWLGTLYAGAAYVSLHRAHRGAVLHDMITRSKAEVLVTDAEGLADLPDLAGTAVHTVVVAGDWSGEHRLQSVVVGWDRAAADATPGHTSEPVRDGAAIAGIIYTSGTTGRSKAVPLQHSHLTRGAGWVCDTLGLTGADVLHMWMPLYHIAGQLDALLAIVVAGGSVAQYPTFSASKFWDQVAESGATVFGGFTNVLEILSSSDAPPDGATLRVGVAGGIPPALHRPLEERLGVRLYDVYGMTEAEPILLPPSGERVPPGSCGRPNPDLTVALLDADGNRCPTGTVGEISVRANIPGVMTPGYDGDDAAWRAATTDGWFRTGDFARQDSDGYFFFVDRVKHAIRRRGENVSSWELEQIVGGHPGVEECCAVGVPAALGGHDIKLVVAPTYGIDLDPAELSRWCTEHMAAFMRPRYIEIVTDLPRNDVGKVLKTELSGLGATVWDSDAESEHQTTRLRVES</sequence>
<comment type="similarity">
    <text evidence="1">Belongs to the ATP-dependent AMP-binding enzyme family.</text>
</comment>
<name>A0A848KTH2_9ACTN</name>
<evidence type="ECO:0000313" key="6">
    <source>
        <dbReference type="Proteomes" id="UP000550729"/>
    </source>
</evidence>
<reference evidence="5 6" key="1">
    <citation type="submission" date="2020-04" db="EMBL/GenBank/DDBJ databases">
        <title>Gordonia sp. nov. TBRC 11910.</title>
        <authorList>
            <person name="Suriyachadkun C."/>
        </authorList>
    </citation>
    <scope>NUCLEOTIDE SEQUENCE [LARGE SCALE GENOMIC DNA]</scope>
    <source>
        <strain evidence="5 6">TBRC 11910</strain>
    </source>
</reference>
<gene>
    <name evidence="5" type="ORF">HH308_13530</name>
</gene>
<dbReference type="InterPro" id="IPR020845">
    <property type="entry name" value="AMP-binding_CS"/>
</dbReference>
<dbReference type="Gene3D" id="3.40.50.12780">
    <property type="entry name" value="N-terminal domain of ligase-like"/>
    <property type="match status" value="1"/>
</dbReference>
<dbReference type="GO" id="GO:0006631">
    <property type="term" value="P:fatty acid metabolic process"/>
    <property type="evidence" value="ECO:0007669"/>
    <property type="project" value="TreeGrafter"/>
</dbReference>
<keyword evidence="6" id="KW-1185">Reference proteome</keyword>
<feature type="domain" description="AMP-dependent synthetase/ligase" evidence="3">
    <location>
        <begin position="21"/>
        <end position="376"/>
    </location>
</feature>
<dbReference type="Pfam" id="PF00501">
    <property type="entry name" value="AMP-binding"/>
    <property type="match status" value="1"/>
</dbReference>
<accession>A0A848KTH2</accession>
<evidence type="ECO:0000313" key="5">
    <source>
        <dbReference type="EMBL" id="NMO02234.1"/>
    </source>
</evidence>
<organism evidence="5 6">
    <name type="scientific">Gordonia asplenii</name>
    <dbReference type="NCBI Taxonomy" id="2725283"/>
    <lineage>
        <taxon>Bacteria</taxon>
        <taxon>Bacillati</taxon>
        <taxon>Actinomycetota</taxon>
        <taxon>Actinomycetes</taxon>
        <taxon>Mycobacteriales</taxon>
        <taxon>Gordoniaceae</taxon>
        <taxon>Gordonia</taxon>
    </lineage>
</organism>
<dbReference type="Pfam" id="PF13193">
    <property type="entry name" value="AMP-binding_C"/>
    <property type="match status" value="1"/>
</dbReference>
<dbReference type="GO" id="GO:0031956">
    <property type="term" value="F:medium-chain fatty acid-CoA ligase activity"/>
    <property type="evidence" value="ECO:0007669"/>
    <property type="project" value="TreeGrafter"/>
</dbReference>
<dbReference type="Proteomes" id="UP000550729">
    <property type="component" value="Unassembled WGS sequence"/>
</dbReference>
<evidence type="ECO:0000259" key="3">
    <source>
        <dbReference type="Pfam" id="PF00501"/>
    </source>
</evidence>
<dbReference type="SUPFAM" id="SSF56801">
    <property type="entry name" value="Acetyl-CoA synthetase-like"/>
    <property type="match status" value="1"/>
</dbReference>
<evidence type="ECO:0000256" key="2">
    <source>
        <dbReference type="ARBA" id="ARBA00022598"/>
    </source>
</evidence>
<dbReference type="PANTHER" id="PTHR43201:SF5">
    <property type="entry name" value="MEDIUM-CHAIN ACYL-COA LIGASE ACSF2, MITOCHONDRIAL"/>
    <property type="match status" value="1"/>
</dbReference>